<evidence type="ECO:0000256" key="2">
    <source>
        <dbReference type="ARBA" id="ARBA00005792"/>
    </source>
</evidence>
<organism evidence="12 13">
    <name type="scientific">Caenorhabditis elegans</name>
    <dbReference type="NCBI Taxonomy" id="6239"/>
    <lineage>
        <taxon>Eukaryota</taxon>
        <taxon>Metazoa</taxon>
        <taxon>Ecdysozoa</taxon>
        <taxon>Nematoda</taxon>
        <taxon>Chromadorea</taxon>
        <taxon>Rhabditida</taxon>
        <taxon>Rhabditina</taxon>
        <taxon>Rhabditomorpha</taxon>
        <taxon>Rhabditoidea</taxon>
        <taxon>Rhabditidae</taxon>
        <taxon>Peloderinae</taxon>
        <taxon>Caenorhabditis</taxon>
    </lineage>
</organism>
<evidence type="ECO:0000313" key="13">
    <source>
        <dbReference type="Proteomes" id="UP000001940"/>
    </source>
</evidence>
<evidence type="ECO:0000256" key="7">
    <source>
        <dbReference type="ARBA" id="ARBA00022989"/>
    </source>
</evidence>
<dbReference type="GO" id="GO:0006605">
    <property type="term" value="P:protein targeting"/>
    <property type="evidence" value="ECO:0007669"/>
    <property type="project" value="InterPro"/>
</dbReference>
<dbReference type="PANTHER" id="PTHR12430:SF0">
    <property type="entry name" value="TRANSLOCASE OF OUTER MITOCHONDRIAL MEMBRANE 20"/>
    <property type="match status" value="1"/>
</dbReference>
<feature type="region of interest" description="Disordered" evidence="10">
    <location>
        <begin position="37"/>
        <end position="66"/>
    </location>
</feature>
<dbReference type="EMBL" id="BX284601">
    <property type="protein sequence ID" value="CAB04234.2"/>
    <property type="molecule type" value="Genomic_DNA"/>
</dbReference>
<dbReference type="InterPro" id="IPR002056">
    <property type="entry name" value="MAS20"/>
</dbReference>
<keyword evidence="6" id="KW-0653">Protein transport</keyword>
<feature type="transmembrane region" description="Helical" evidence="11">
    <location>
        <begin position="7"/>
        <end position="30"/>
    </location>
</feature>
<keyword evidence="8" id="KW-0496">Mitochondrion</keyword>
<dbReference type="KEGG" id="cel:CELE_F32B4.2"/>
<dbReference type="GO" id="GO:0006886">
    <property type="term" value="P:intracellular protein transport"/>
    <property type="evidence" value="ECO:0007669"/>
    <property type="project" value="InterPro"/>
</dbReference>
<proteinExistence type="inferred from homology"/>
<evidence type="ECO:0000256" key="6">
    <source>
        <dbReference type="ARBA" id="ARBA00022927"/>
    </source>
</evidence>
<evidence type="ECO:0000256" key="9">
    <source>
        <dbReference type="ARBA" id="ARBA00023136"/>
    </source>
</evidence>
<dbReference type="Proteomes" id="UP000001940">
    <property type="component" value="Chromosome I"/>
</dbReference>
<keyword evidence="3" id="KW-0813">Transport</keyword>
<dbReference type="OMA" id="FACIQKY"/>
<evidence type="ECO:0000256" key="1">
    <source>
        <dbReference type="ARBA" id="ARBA00004572"/>
    </source>
</evidence>
<dbReference type="eggNOG" id="KOG4056">
    <property type="taxonomic scope" value="Eukaryota"/>
</dbReference>
<sequence>MHRPFRCPVLVTGVVVGGAALLAIAAYYYWSQKKKSSDTSSATSSESNDVVMMSSSEPRADGGADSKAKFNIEDENVRRVCEKLFMEQMDLGEAYLEDEETEELGAIHMANAIVLTGETAQLLKVLRGSISPAHFANIQKYLPSADLRVHQLLQDELAIETIAQHFD</sequence>
<dbReference type="PeptideAtlas" id="O62204"/>
<evidence type="ECO:0000256" key="3">
    <source>
        <dbReference type="ARBA" id="ARBA00022448"/>
    </source>
</evidence>
<keyword evidence="4 11" id="KW-0812">Transmembrane</keyword>
<dbReference type="GO" id="GO:0005742">
    <property type="term" value="C:mitochondrial outer membrane translocase complex"/>
    <property type="evidence" value="ECO:0000318"/>
    <property type="project" value="GO_Central"/>
</dbReference>
<dbReference type="WormBase" id="F32B4.2">
    <property type="protein sequence ID" value="CE36146"/>
    <property type="gene ID" value="WBGene00009313"/>
</dbReference>
<keyword evidence="9 11" id="KW-0472">Membrane</keyword>
<comment type="similarity">
    <text evidence="2">Belongs to the Tom20 family.</text>
</comment>
<evidence type="ECO:0000256" key="8">
    <source>
        <dbReference type="ARBA" id="ARBA00023128"/>
    </source>
</evidence>
<dbReference type="HOGENOM" id="CLU_1596014_0_0_1"/>
<dbReference type="GO" id="GO:0016031">
    <property type="term" value="P:tRNA import into mitochondrion"/>
    <property type="evidence" value="ECO:0000318"/>
    <property type="project" value="GO_Central"/>
</dbReference>
<name>O62204_CAEEL</name>
<reference evidence="12 13" key="1">
    <citation type="journal article" date="1998" name="Science">
        <title>Genome sequence of the nematode C. elegans: a platform for investigating biology.</title>
        <authorList>
            <consortium name="The C. elegans sequencing consortium"/>
            <person name="Sulson J.E."/>
            <person name="Waterston R."/>
        </authorList>
    </citation>
    <scope>NUCLEOTIDE SEQUENCE [LARGE SCALE GENOMIC DNA]</scope>
    <source>
        <strain evidence="12 13">Bristol N2</strain>
    </source>
</reference>
<dbReference type="STRING" id="6239.F32B4.2.1"/>
<dbReference type="InterPro" id="IPR023392">
    <property type="entry name" value="Tom20_dom_sf"/>
</dbReference>
<feature type="compositionally biased region" description="Low complexity" evidence="10">
    <location>
        <begin position="38"/>
        <end position="47"/>
    </location>
</feature>
<keyword evidence="7 11" id="KW-1133">Transmembrane helix</keyword>
<dbReference type="Gene3D" id="1.20.960.10">
    <property type="entry name" value="Mitochondrial outer membrane translocase complex, subunit Tom20 domain"/>
    <property type="match status" value="1"/>
</dbReference>
<dbReference type="PIR" id="T21634">
    <property type="entry name" value="T21634"/>
</dbReference>
<dbReference type="RefSeq" id="NP_492941.2">
    <property type="nucleotide sequence ID" value="NM_060540.3"/>
</dbReference>
<keyword evidence="5" id="KW-1000">Mitochondrion outer membrane</keyword>
<dbReference type="GO" id="GO:0030150">
    <property type="term" value="P:protein import into mitochondrial matrix"/>
    <property type="evidence" value="ECO:0000318"/>
    <property type="project" value="GO_Central"/>
</dbReference>
<accession>O62204</accession>
<dbReference type="GeneID" id="173036"/>
<dbReference type="Bgee" id="WBGene00009313">
    <property type="expression patterns" value="Expressed in adult organism and 1 other cell type or tissue"/>
</dbReference>
<dbReference type="PaxDb" id="6239-F32B4.2"/>
<dbReference type="SMR" id="O62204"/>
<evidence type="ECO:0000313" key="12">
    <source>
        <dbReference type="EMBL" id="CAB04234.2"/>
    </source>
</evidence>
<dbReference type="InParanoid" id="O62204"/>
<evidence type="ECO:0000256" key="10">
    <source>
        <dbReference type="SAM" id="MobiDB-lite"/>
    </source>
</evidence>
<evidence type="ECO:0000313" key="14">
    <source>
        <dbReference type="WormBase" id="F32B4.2"/>
    </source>
</evidence>
<gene>
    <name evidence="12" type="ORF">CELE_F32B4.2</name>
    <name evidence="12 14" type="ORF">F32B4.2</name>
</gene>
<keyword evidence="13" id="KW-1185">Reference proteome</keyword>
<evidence type="ECO:0000256" key="11">
    <source>
        <dbReference type="SAM" id="Phobius"/>
    </source>
</evidence>
<comment type="subcellular location">
    <subcellularLocation>
        <location evidence="1">Mitochondrion outer membrane</location>
        <topology evidence="1">Single-pass membrane protein</topology>
    </subcellularLocation>
</comment>
<dbReference type="AlphaFoldDB" id="O62204"/>
<protein>
    <submittedName>
        <fullName evidence="12">Peroxisome biogenesis protein 3-2-like</fullName>
    </submittedName>
</protein>
<dbReference type="CTD" id="173036"/>
<dbReference type="Pfam" id="PF02064">
    <property type="entry name" value="MAS20"/>
    <property type="match status" value="1"/>
</dbReference>
<dbReference type="GO" id="GO:0030943">
    <property type="term" value="F:mitochondrion targeting sequence binding"/>
    <property type="evidence" value="ECO:0000318"/>
    <property type="project" value="GO_Central"/>
</dbReference>
<dbReference type="UCSC" id="F32B4.2">
    <property type="organism name" value="c. elegans"/>
</dbReference>
<dbReference type="AGR" id="WB:WBGene00009313"/>
<dbReference type="PANTHER" id="PTHR12430">
    <property type="entry name" value="MITOCHONDRIAL IMPORT RECEPTOR SUBUNIT TOM20"/>
    <property type="match status" value="1"/>
</dbReference>
<dbReference type="SUPFAM" id="SSF47157">
    <property type="entry name" value="Mitochondrial import receptor subunit Tom20"/>
    <property type="match status" value="1"/>
</dbReference>
<dbReference type="OrthoDB" id="2154253at2759"/>
<evidence type="ECO:0000256" key="5">
    <source>
        <dbReference type="ARBA" id="ARBA00022787"/>
    </source>
</evidence>
<evidence type="ECO:0000256" key="4">
    <source>
        <dbReference type="ARBA" id="ARBA00022692"/>
    </source>
</evidence>